<reference evidence="2" key="1">
    <citation type="submission" date="2012-11" db="EMBL/GenBank/DDBJ databases">
        <authorList>
            <person name="Lucero-Rivera Y.E."/>
            <person name="Tovar-Ramirez D."/>
        </authorList>
    </citation>
    <scope>NUCLEOTIDE SEQUENCE [LARGE SCALE GENOMIC DNA]</scope>
    <source>
        <strain evidence="2">Araruama</strain>
    </source>
</reference>
<sequence>MENKELKSIVVNGALQYALLYHNQAESNVRFENKYLHARYGFLYKDPEYPDTWKFKELLNPYTKPIDNNSTEYNNEIRNFKYDTHIYDASGDMNNNSPNYIDLSSTRTGYFVQSYSSNTEKDMNDGNMNYIIRMFDFHSSQIGGKKNKVEVRIEIDDNNDMIVLIGEIKNDPKQPFIVEISDNNKSFMKSMWPFFQLDD</sequence>
<organism evidence="1 2">
    <name type="scientific">Candidatus Magnetoglobus multicellularis str. Araruama</name>
    <dbReference type="NCBI Taxonomy" id="890399"/>
    <lineage>
        <taxon>Bacteria</taxon>
        <taxon>Pseudomonadati</taxon>
        <taxon>Thermodesulfobacteriota</taxon>
        <taxon>Desulfobacteria</taxon>
        <taxon>Desulfobacterales</taxon>
        <taxon>Desulfobacteraceae</taxon>
        <taxon>Candidatus Magnetoglobus</taxon>
    </lineage>
</organism>
<dbReference type="Proteomes" id="UP000189670">
    <property type="component" value="Unassembled WGS sequence"/>
</dbReference>
<accession>A0A1V1PCY8</accession>
<evidence type="ECO:0000313" key="1">
    <source>
        <dbReference type="EMBL" id="ETR72721.1"/>
    </source>
</evidence>
<comment type="caution">
    <text evidence="1">The sequence shown here is derived from an EMBL/GenBank/DDBJ whole genome shotgun (WGS) entry which is preliminary data.</text>
</comment>
<evidence type="ECO:0000313" key="2">
    <source>
        <dbReference type="Proteomes" id="UP000189670"/>
    </source>
</evidence>
<dbReference type="AlphaFoldDB" id="A0A1V1PCY8"/>
<name>A0A1V1PCY8_9BACT</name>
<protein>
    <submittedName>
        <fullName evidence="1">Uncharacterized protein</fullName>
    </submittedName>
</protein>
<proteinExistence type="predicted"/>
<gene>
    <name evidence="1" type="ORF">OMM_01499</name>
</gene>
<dbReference type="EMBL" id="ATBP01000119">
    <property type="protein sequence ID" value="ETR72721.1"/>
    <property type="molecule type" value="Genomic_DNA"/>
</dbReference>